<feature type="compositionally biased region" description="Polar residues" evidence="1">
    <location>
        <begin position="305"/>
        <end position="319"/>
    </location>
</feature>
<evidence type="ECO:0000256" key="1">
    <source>
        <dbReference type="SAM" id="MobiDB-lite"/>
    </source>
</evidence>
<dbReference type="OrthoDB" id="333905at2759"/>
<accession>A0A316W1A4</accession>
<protein>
    <recommendedName>
        <fullName evidence="4">START domain-containing protein</fullName>
    </recommendedName>
</protein>
<name>A0A316W1A4_9BASI</name>
<dbReference type="Gene3D" id="3.30.530.20">
    <property type="match status" value="1"/>
</dbReference>
<feature type="region of interest" description="Disordered" evidence="1">
    <location>
        <begin position="518"/>
        <end position="553"/>
    </location>
</feature>
<sequence length="881" mass="93991">MTHSVGGEVEQIHELDAQLRSDALSHLRRFLSIISPADLVDDEAAPLPDSDFELREAPLSAWTKLHSTPALDIVRHPTMPLFSISSFLGGVTVEQFWTLMASIENRKLWDASCESGHVVRWLDGLGSLKQALRVEEMRFGSVFMVAKPRCLRLLSVDVQLASTADSPMRLASISASTRGPPPPKGYTQFELGIGGFLVEAIPAQDGIRVTQLSDLGEVAAWVPQSVVKLVSATLVPRSLANIAKIAKRLGENPILTGETSKYSEDMEADPLIEVSGGAVWHRERLLPPLLHTCLAELQPEELAQPASSCSPLESTQLGDQMSAPHRRAHSRSISSALSKSPQPSGSSFTLTLQRLSTRLSSSFRSPSTSPKELRRGASEGAEGYPFPSCPTPAKNRPAFLRSKSGLSATSTDISSSVSTMQDLCRTWEESASLGGSETVPGTPVDETMARSGQLAGVEEVDTSAEENSPDPGALGLSDDEELVPPLTSKPRHSYAERHTIDAHWKRLTLAIAQGKRAVDPQGISSGASAPESSSVAPMGSETHRTATSDANTAQASEIPELLADALQTSLLPFDGRRRSRRVDRRMSRAERDAQRLSNFLILGSDALSMVLAPAARQSVIERPTPIASSNLDPWQEGEDGGFSSHGDDWDASKPSKLSASVLPPSLKKLGRAQSASSASVCTAATHAFGHHDATISQAHRPDSTIEKESGHSQGWSYSSIAEVPYAVALGLINLSYVALATAGRQSEPNSPDPAHGARRTSGGCSSIASAGLDHFASAASITHGNSAFVAPSSPSQLSIAAEPARRSTYDPADSKLHPFPGSLGRKHAGVDLPPIGQHHYQYLERAAEVHSATTGEASTQHTESSYIASSLNWIARSVYLR</sequence>
<feature type="region of interest" description="Disordered" evidence="1">
    <location>
        <begin position="623"/>
        <end position="656"/>
    </location>
</feature>
<dbReference type="SUPFAM" id="SSF55961">
    <property type="entry name" value="Bet v1-like"/>
    <property type="match status" value="1"/>
</dbReference>
<reference evidence="2 3" key="1">
    <citation type="journal article" date="2018" name="Mol. Biol. Evol.">
        <title>Broad Genomic Sampling Reveals a Smut Pathogenic Ancestry of the Fungal Clade Ustilaginomycotina.</title>
        <authorList>
            <person name="Kijpornyongpan T."/>
            <person name="Mondo S.J."/>
            <person name="Barry K."/>
            <person name="Sandor L."/>
            <person name="Lee J."/>
            <person name="Lipzen A."/>
            <person name="Pangilinan J."/>
            <person name="LaButti K."/>
            <person name="Hainaut M."/>
            <person name="Henrissat B."/>
            <person name="Grigoriev I.V."/>
            <person name="Spatafora J.W."/>
            <person name="Aime M.C."/>
        </authorList>
    </citation>
    <scope>NUCLEOTIDE SEQUENCE [LARGE SCALE GENOMIC DNA]</scope>
    <source>
        <strain evidence="2 3">MCA 4658</strain>
    </source>
</reference>
<feature type="region of interest" description="Disordered" evidence="1">
    <location>
        <begin position="430"/>
        <end position="494"/>
    </location>
</feature>
<gene>
    <name evidence="2" type="ORF">IE81DRAFT_76702</name>
</gene>
<dbReference type="RefSeq" id="XP_025370662.1">
    <property type="nucleotide sequence ID" value="XM_025517620.1"/>
</dbReference>
<feature type="compositionally biased region" description="Low complexity" evidence="1">
    <location>
        <begin position="331"/>
        <end position="370"/>
    </location>
</feature>
<evidence type="ECO:0008006" key="4">
    <source>
        <dbReference type="Google" id="ProtNLM"/>
    </source>
</evidence>
<feature type="region of interest" description="Disordered" evidence="1">
    <location>
        <begin position="744"/>
        <end position="763"/>
    </location>
</feature>
<evidence type="ECO:0000313" key="2">
    <source>
        <dbReference type="EMBL" id="PWN43502.1"/>
    </source>
</evidence>
<keyword evidence="3" id="KW-1185">Reference proteome</keyword>
<dbReference type="AlphaFoldDB" id="A0A316W1A4"/>
<evidence type="ECO:0000313" key="3">
    <source>
        <dbReference type="Proteomes" id="UP000245783"/>
    </source>
</evidence>
<feature type="compositionally biased region" description="Low complexity" evidence="1">
    <location>
        <begin position="524"/>
        <end position="536"/>
    </location>
</feature>
<dbReference type="InParanoid" id="A0A316W1A4"/>
<organism evidence="2 3">
    <name type="scientific">Ceraceosorus guamensis</name>
    <dbReference type="NCBI Taxonomy" id="1522189"/>
    <lineage>
        <taxon>Eukaryota</taxon>
        <taxon>Fungi</taxon>
        <taxon>Dikarya</taxon>
        <taxon>Basidiomycota</taxon>
        <taxon>Ustilaginomycotina</taxon>
        <taxon>Exobasidiomycetes</taxon>
        <taxon>Ceraceosorales</taxon>
        <taxon>Ceraceosoraceae</taxon>
        <taxon>Ceraceosorus</taxon>
    </lineage>
</organism>
<proteinExistence type="predicted"/>
<dbReference type="EMBL" id="KZ819369">
    <property type="protein sequence ID" value="PWN43502.1"/>
    <property type="molecule type" value="Genomic_DNA"/>
</dbReference>
<dbReference type="InterPro" id="IPR023393">
    <property type="entry name" value="START-like_dom_sf"/>
</dbReference>
<feature type="compositionally biased region" description="Acidic residues" evidence="1">
    <location>
        <begin position="458"/>
        <end position="468"/>
    </location>
</feature>
<feature type="region of interest" description="Disordered" evidence="1">
    <location>
        <begin position="305"/>
        <end position="390"/>
    </location>
</feature>
<dbReference type="Proteomes" id="UP000245783">
    <property type="component" value="Unassembled WGS sequence"/>
</dbReference>
<dbReference type="GeneID" id="37039490"/>